<dbReference type="AlphaFoldDB" id="A0A402ATJ3"/>
<dbReference type="PANTHER" id="PTHR42790">
    <property type="entry name" value="AMINOTRANSFERASE"/>
    <property type="match status" value="1"/>
</dbReference>
<keyword evidence="2" id="KW-0032">Aminotransferase</keyword>
<protein>
    <recommendedName>
        <fullName evidence="5">Aminotransferase class I/classII large domain-containing protein</fullName>
    </recommendedName>
</protein>
<dbReference type="GO" id="GO:1901605">
    <property type="term" value="P:alpha-amino acid metabolic process"/>
    <property type="evidence" value="ECO:0007669"/>
    <property type="project" value="TreeGrafter"/>
</dbReference>
<evidence type="ECO:0000256" key="1">
    <source>
        <dbReference type="ARBA" id="ARBA00001933"/>
    </source>
</evidence>
<dbReference type="InterPro" id="IPR004839">
    <property type="entry name" value="Aminotransferase_I/II_large"/>
</dbReference>
<reference evidence="7" key="1">
    <citation type="submission" date="2018-12" db="EMBL/GenBank/DDBJ databases">
        <title>Tengunoibacter tsumagoiensis gen. nov., sp. nov., Dictyobacter kobayashii sp. nov., D. alpinus sp. nov., and D. joshuensis sp. nov. and description of Dictyobacteraceae fam. nov. within the order Ktedonobacterales isolated from Tengu-no-mugimeshi.</title>
        <authorList>
            <person name="Wang C.M."/>
            <person name="Zheng Y."/>
            <person name="Sakai Y."/>
            <person name="Toyoda A."/>
            <person name="Minakuchi Y."/>
            <person name="Abe K."/>
            <person name="Yokota A."/>
            <person name="Yabe S."/>
        </authorList>
    </citation>
    <scope>NUCLEOTIDE SEQUENCE [LARGE SCALE GENOMIC DNA]</scope>
    <source>
        <strain evidence="7">Uno11</strain>
    </source>
</reference>
<dbReference type="InterPro" id="IPR015421">
    <property type="entry name" value="PyrdxlP-dep_Trfase_major"/>
</dbReference>
<evidence type="ECO:0000259" key="5">
    <source>
        <dbReference type="Pfam" id="PF00155"/>
    </source>
</evidence>
<evidence type="ECO:0000256" key="2">
    <source>
        <dbReference type="ARBA" id="ARBA00022576"/>
    </source>
</evidence>
<keyword evidence="4" id="KW-0663">Pyridoxal phosphate</keyword>
<dbReference type="EMBL" id="BIFS01000002">
    <property type="protein sequence ID" value="GCE22466.1"/>
    <property type="molecule type" value="Genomic_DNA"/>
</dbReference>
<evidence type="ECO:0000256" key="4">
    <source>
        <dbReference type="ARBA" id="ARBA00022898"/>
    </source>
</evidence>
<proteinExistence type="predicted"/>
<evidence type="ECO:0000256" key="3">
    <source>
        <dbReference type="ARBA" id="ARBA00022679"/>
    </source>
</evidence>
<comment type="cofactor">
    <cofactor evidence="1">
        <name>pyridoxal 5'-phosphate</name>
        <dbReference type="ChEBI" id="CHEBI:597326"/>
    </cofactor>
</comment>
<dbReference type="PANTHER" id="PTHR42790:SF19">
    <property type="entry name" value="KYNURENINE_ALPHA-AMINOADIPATE AMINOTRANSFERASE, MITOCHONDRIAL"/>
    <property type="match status" value="1"/>
</dbReference>
<evidence type="ECO:0000313" key="7">
    <source>
        <dbReference type="Proteomes" id="UP000287188"/>
    </source>
</evidence>
<dbReference type="InterPro" id="IPR015424">
    <property type="entry name" value="PyrdxlP-dep_Trfase"/>
</dbReference>
<organism evidence="6 7">
    <name type="scientific">Dictyobacter kobayashii</name>
    <dbReference type="NCBI Taxonomy" id="2014872"/>
    <lineage>
        <taxon>Bacteria</taxon>
        <taxon>Bacillati</taxon>
        <taxon>Chloroflexota</taxon>
        <taxon>Ktedonobacteria</taxon>
        <taxon>Ktedonobacterales</taxon>
        <taxon>Dictyobacteraceae</taxon>
        <taxon>Dictyobacter</taxon>
    </lineage>
</organism>
<dbReference type="Proteomes" id="UP000287188">
    <property type="component" value="Unassembled WGS sequence"/>
</dbReference>
<keyword evidence="7" id="KW-1185">Reference proteome</keyword>
<sequence length="292" mass="32176">MLVENPTYLGALQAWNAYGVQYQTVSTDEQGMKVEELEPLLSTHPRWIYALPNFQNPSGTTLPLSRRQRLLELARQYQVPIIEDDPYGQLRFSGEAVPSLLHLASSEAATSQELPVIYLGTFSKVLAPGLRVGWMIGPQQVINKLAQAKQGVDLNTATLNQMIAYETLRSGFLQQHTRYICEQYRTRLDAMLAALTRFFPASTHWTQPDGGLFLWVTLPEGIDARELLQRAIAEKVAFVPGTAFHANGGGENTLRLNFSNASPARIQEGIARLGTLLPSEAGLTTASGHSLA</sequence>
<name>A0A402ATJ3_9CHLR</name>
<dbReference type="GO" id="GO:0030170">
    <property type="term" value="F:pyridoxal phosphate binding"/>
    <property type="evidence" value="ECO:0007669"/>
    <property type="project" value="InterPro"/>
</dbReference>
<evidence type="ECO:0000313" key="6">
    <source>
        <dbReference type="EMBL" id="GCE22466.1"/>
    </source>
</evidence>
<dbReference type="InterPro" id="IPR050859">
    <property type="entry name" value="Class-I_PLP-dep_aminotransf"/>
</dbReference>
<comment type="caution">
    <text evidence="6">The sequence shown here is derived from an EMBL/GenBank/DDBJ whole genome shotgun (WGS) entry which is preliminary data.</text>
</comment>
<dbReference type="GO" id="GO:0008483">
    <property type="term" value="F:transaminase activity"/>
    <property type="evidence" value="ECO:0007669"/>
    <property type="project" value="UniProtKB-KW"/>
</dbReference>
<keyword evidence="3" id="KW-0808">Transferase</keyword>
<gene>
    <name evidence="6" type="ORF">KDK_62660</name>
</gene>
<feature type="domain" description="Aminotransferase class I/classII large" evidence="5">
    <location>
        <begin position="2"/>
        <end position="273"/>
    </location>
</feature>
<dbReference type="CDD" id="cd00609">
    <property type="entry name" value="AAT_like"/>
    <property type="match status" value="1"/>
</dbReference>
<dbReference type="SUPFAM" id="SSF53383">
    <property type="entry name" value="PLP-dependent transferases"/>
    <property type="match status" value="1"/>
</dbReference>
<dbReference type="Pfam" id="PF00155">
    <property type="entry name" value="Aminotran_1_2"/>
    <property type="match status" value="1"/>
</dbReference>
<dbReference type="Gene3D" id="3.40.640.10">
    <property type="entry name" value="Type I PLP-dependent aspartate aminotransferase-like (Major domain)"/>
    <property type="match status" value="1"/>
</dbReference>
<accession>A0A402ATJ3</accession>